<reference evidence="1" key="1">
    <citation type="submission" date="2014-09" db="EMBL/GenBank/DDBJ databases">
        <authorList>
            <person name="Magalhaes I.L.F."/>
            <person name="Oliveira U."/>
            <person name="Santos F.R."/>
            <person name="Vidigal T.H.D.A."/>
            <person name="Brescovit A.D."/>
            <person name="Santos A.J."/>
        </authorList>
    </citation>
    <scope>NUCLEOTIDE SEQUENCE</scope>
    <source>
        <tissue evidence="1">Shoot tissue taken approximately 20 cm above the soil surface</tissue>
    </source>
</reference>
<dbReference type="AlphaFoldDB" id="A0A0A9HA80"/>
<protein>
    <submittedName>
        <fullName evidence="1">Uncharacterized protein</fullName>
    </submittedName>
</protein>
<proteinExistence type="predicted"/>
<organism evidence="1">
    <name type="scientific">Arundo donax</name>
    <name type="common">Giant reed</name>
    <name type="synonym">Donax arundinaceus</name>
    <dbReference type="NCBI Taxonomy" id="35708"/>
    <lineage>
        <taxon>Eukaryota</taxon>
        <taxon>Viridiplantae</taxon>
        <taxon>Streptophyta</taxon>
        <taxon>Embryophyta</taxon>
        <taxon>Tracheophyta</taxon>
        <taxon>Spermatophyta</taxon>
        <taxon>Magnoliopsida</taxon>
        <taxon>Liliopsida</taxon>
        <taxon>Poales</taxon>
        <taxon>Poaceae</taxon>
        <taxon>PACMAD clade</taxon>
        <taxon>Arundinoideae</taxon>
        <taxon>Arundineae</taxon>
        <taxon>Arundo</taxon>
    </lineage>
</organism>
<sequence length="22" mass="2519">MRLSGRLVTKSRFKALAWHACS</sequence>
<name>A0A0A9HA80_ARUDO</name>
<accession>A0A0A9HA80</accession>
<dbReference type="EMBL" id="GBRH01164274">
    <property type="protein sequence ID" value="JAE33622.1"/>
    <property type="molecule type" value="Transcribed_RNA"/>
</dbReference>
<evidence type="ECO:0000313" key="1">
    <source>
        <dbReference type="EMBL" id="JAE33622.1"/>
    </source>
</evidence>
<reference evidence="1" key="2">
    <citation type="journal article" date="2015" name="Data Brief">
        <title>Shoot transcriptome of the giant reed, Arundo donax.</title>
        <authorList>
            <person name="Barrero R.A."/>
            <person name="Guerrero F.D."/>
            <person name="Moolhuijzen P."/>
            <person name="Goolsby J.A."/>
            <person name="Tidwell J."/>
            <person name="Bellgard S.E."/>
            <person name="Bellgard M.I."/>
        </authorList>
    </citation>
    <scope>NUCLEOTIDE SEQUENCE</scope>
    <source>
        <tissue evidence="1">Shoot tissue taken approximately 20 cm above the soil surface</tissue>
    </source>
</reference>